<dbReference type="Gene3D" id="3.40.50.300">
    <property type="entry name" value="P-loop containing nucleotide triphosphate hydrolases"/>
    <property type="match status" value="1"/>
</dbReference>
<evidence type="ECO:0000256" key="4">
    <source>
        <dbReference type="ARBA" id="ARBA00022741"/>
    </source>
</evidence>
<dbReference type="NCBIfam" id="TIGR04521">
    <property type="entry name" value="ECF_ATPase_2"/>
    <property type="match status" value="1"/>
</dbReference>
<dbReference type="InterPro" id="IPR003439">
    <property type="entry name" value="ABC_transporter-like_ATP-bd"/>
</dbReference>
<dbReference type="InterPro" id="IPR030946">
    <property type="entry name" value="EcfA2"/>
</dbReference>
<evidence type="ECO:0000256" key="7">
    <source>
        <dbReference type="ARBA" id="ARBA00023136"/>
    </source>
</evidence>
<evidence type="ECO:0000256" key="2">
    <source>
        <dbReference type="ARBA" id="ARBA00022448"/>
    </source>
</evidence>
<dbReference type="PROSITE" id="PS00211">
    <property type="entry name" value="ABC_TRANSPORTER_1"/>
    <property type="match status" value="1"/>
</dbReference>
<keyword evidence="6" id="KW-1278">Translocase</keyword>
<comment type="subcellular location">
    <subcellularLocation>
        <location evidence="1 8">Cell membrane</location>
        <topology evidence="1 8">Peripheral membrane protein</topology>
    </subcellularLocation>
</comment>
<keyword evidence="7 8" id="KW-0472">Membrane</keyword>
<evidence type="ECO:0000313" key="10">
    <source>
        <dbReference type="EMBL" id="AOR73973.1"/>
    </source>
</evidence>
<dbReference type="PANTHER" id="PTHR43553">
    <property type="entry name" value="HEAVY METAL TRANSPORTER"/>
    <property type="match status" value="1"/>
</dbReference>
<keyword evidence="4 8" id="KW-0547">Nucleotide-binding</keyword>
<reference evidence="10 11" key="1">
    <citation type="submission" date="2016-09" db="EMBL/GenBank/DDBJ databases">
        <title>Genome Sequence of the Lactobacillus fermentum strain NCC2970 (CNCM I-5068).</title>
        <authorList>
            <person name="Barretto C."/>
            <person name="Ngom-Bru C."/>
            <person name="Genevaz A."/>
            <person name="Fournier C."/>
            <person name="Moine D."/>
            <person name="Kassam M."/>
            <person name="Iltis A."/>
            <person name="Sagory-Zalkind P."/>
            <person name="Faucherand G."/>
            <person name="Descombes P."/>
            <person name="Duboux S."/>
        </authorList>
    </citation>
    <scope>NUCLEOTIDE SEQUENCE [LARGE SCALE GENOMIC DNA]</scope>
    <source>
        <strain evidence="10 11">NCC2970</strain>
    </source>
</reference>
<evidence type="ECO:0000256" key="5">
    <source>
        <dbReference type="ARBA" id="ARBA00022840"/>
    </source>
</evidence>
<keyword evidence="3 8" id="KW-1003">Cell membrane</keyword>
<dbReference type="PANTHER" id="PTHR43553:SF27">
    <property type="entry name" value="ENERGY-COUPLING FACTOR TRANSPORTER ATP-BINDING PROTEIN ECFA2"/>
    <property type="match status" value="1"/>
</dbReference>
<organism evidence="10 11">
    <name type="scientific">Limosilactobacillus fermentum</name>
    <name type="common">Lactobacillus fermentum</name>
    <dbReference type="NCBI Taxonomy" id="1613"/>
    <lineage>
        <taxon>Bacteria</taxon>
        <taxon>Bacillati</taxon>
        <taxon>Bacillota</taxon>
        <taxon>Bacilli</taxon>
        <taxon>Lactobacillales</taxon>
        <taxon>Lactobacillaceae</taxon>
        <taxon>Limosilactobacillus</taxon>
    </lineage>
</organism>
<dbReference type="Pfam" id="PF00005">
    <property type="entry name" value="ABC_tran"/>
    <property type="match status" value="1"/>
</dbReference>
<dbReference type="GO" id="GO:0016887">
    <property type="term" value="F:ATP hydrolysis activity"/>
    <property type="evidence" value="ECO:0007669"/>
    <property type="project" value="InterPro"/>
</dbReference>
<feature type="domain" description="ABC transporter" evidence="9">
    <location>
        <begin position="6"/>
        <end position="248"/>
    </location>
</feature>
<dbReference type="EC" id="7.-.-.-" evidence="8"/>
<keyword evidence="5 8" id="KW-0067">ATP-binding</keyword>
<evidence type="ECO:0000256" key="3">
    <source>
        <dbReference type="ARBA" id="ARBA00022475"/>
    </source>
</evidence>
<dbReference type="SUPFAM" id="SSF52540">
    <property type="entry name" value="P-loop containing nucleoside triphosphate hydrolases"/>
    <property type="match status" value="1"/>
</dbReference>
<comment type="subunit">
    <text evidence="8">Forms a stable energy-coupling factor (ECF) transporter complex composed of 2 membrane-embedded substrate-binding proteins (S component), 2 ATP-binding proteins (A component) and 2 transmembrane proteins (T component).</text>
</comment>
<dbReference type="InterPro" id="IPR027417">
    <property type="entry name" value="P-loop_NTPase"/>
</dbReference>
<protein>
    <recommendedName>
        <fullName evidence="8">Energy-coupling factor transporter ATP-binding protein EcfA2</fullName>
        <ecNumber evidence="8">7.-.-.-</ecNumber>
    </recommendedName>
</protein>
<evidence type="ECO:0000313" key="11">
    <source>
        <dbReference type="Proteomes" id="UP000094714"/>
    </source>
</evidence>
<keyword evidence="2 8" id="KW-0813">Transport</keyword>
<dbReference type="GO" id="GO:0005524">
    <property type="term" value="F:ATP binding"/>
    <property type="evidence" value="ECO:0007669"/>
    <property type="project" value="UniProtKB-UniRule"/>
</dbReference>
<evidence type="ECO:0000256" key="8">
    <source>
        <dbReference type="RuleBase" id="RU365104"/>
    </source>
</evidence>
<accession>A0A1D7ZVR7</accession>
<proteinExistence type="inferred from homology"/>
<dbReference type="InterPro" id="IPR003593">
    <property type="entry name" value="AAA+_ATPase"/>
</dbReference>
<name>A0A1D7ZVR7_LIMFE</name>
<evidence type="ECO:0000259" key="9">
    <source>
        <dbReference type="PROSITE" id="PS50893"/>
    </source>
</evidence>
<dbReference type="CDD" id="cd03225">
    <property type="entry name" value="ABC_cobalt_CbiO_domain1"/>
    <property type="match status" value="1"/>
</dbReference>
<dbReference type="GO" id="GO:0042626">
    <property type="term" value="F:ATPase-coupled transmembrane transporter activity"/>
    <property type="evidence" value="ECO:0007669"/>
    <property type="project" value="TreeGrafter"/>
</dbReference>
<comment type="function">
    <text evidence="8">ATP-binding (A) component of a common energy-coupling factor (ECF) ABC-transporter complex.</text>
</comment>
<dbReference type="PATRIC" id="fig|1613.112.peg.531"/>
<dbReference type="GO" id="GO:0043190">
    <property type="term" value="C:ATP-binding cassette (ABC) transporter complex"/>
    <property type="evidence" value="ECO:0007669"/>
    <property type="project" value="TreeGrafter"/>
</dbReference>
<dbReference type="AlphaFoldDB" id="A0A1D7ZVR7"/>
<comment type="similarity">
    <text evidence="8">Belongs to the ABC transporter superfamily. Energy-coupling factor EcfA family.</text>
</comment>
<keyword evidence="10" id="KW-0378">Hydrolase</keyword>
<dbReference type="EMBL" id="CP017151">
    <property type="protein sequence ID" value="AOR73973.1"/>
    <property type="molecule type" value="Genomic_DNA"/>
</dbReference>
<evidence type="ECO:0000256" key="6">
    <source>
        <dbReference type="ARBA" id="ARBA00022967"/>
    </source>
</evidence>
<dbReference type="FunFam" id="3.40.50.300:FF:000224">
    <property type="entry name" value="Energy-coupling factor transporter ATP-binding protein EcfA"/>
    <property type="match status" value="1"/>
</dbReference>
<dbReference type="SMART" id="SM00382">
    <property type="entry name" value="AAA"/>
    <property type="match status" value="1"/>
</dbReference>
<dbReference type="PROSITE" id="PS50893">
    <property type="entry name" value="ABC_TRANSPORTER_2"/>
    <property type="match status" value="1"/>
</dbReference>
<gene>
    <name evidence="10" type="ORF">LACFE_CDS0504</name>
</gene>
<dbReference type="InterPro" id="IPR015856">
    <property type="entry name" value="ABC_transpr_CbiO/EcfA_su"/>
</dbReference>
<evidence type="ECO:0000256" key="1">
    <source>
        <dbReference type="ARBA" id="ARBA00004202"/>
    </source>
</evidence>
<dbReference type="Proteomes" id="UP000094714">
    <property type="component" value="Chromosome"/>
</dbReference>
<sequence length="290" mass="31185">MDMAEVKFKQVGYRYQGADEQGTQAVVDLSATIPSGTTAAIIGHTGSGKSTLMQMVDALILPTSGSIQVGDLTIDSQTAKKDLINVHRRVGYVFQFPEKQLFAPTVIEDVAFGPQNLGKDAEEAKQAANRALTALNFPADRLQHSPLELSGGQMRRVALAGVLAMEPDVLILDEPTAGLDPAGQEELLTLVEKLHQQGVTVLMITHQMDQVARLAQQVLVLNQGSLVFDGRPADLFADPDLLQKNHLQAPQSVRFAHRLKQVGVEVGAPLSLNQLADRLATQLGGADNDE</sequence>
<dbReference type="InterPro" id="IPR050095">
    <property type="entry name" value="ECF_ABC_transporter_ATP-bd"/>
</dbReference>
<dbReference type="InterPro" id="IPR017871">
    <property type="entry name" value="ABC_transporter-like_CS"/>
</dbReference>